<accession>A0A0W8FLI8</accession>
<evidence type="ECO:0000256" key="1">
    <source>
        <dbReference type="ARBA" id="ARBA00001928"/>
    </source>
</evidence>
<evidence type="ECO:0000256" key="6">
    <source>
        <dbReference type="ARBA" id="ARBA00049309"/>
    </source>
</evidence>
<dbReference type="InterPro" id="IPR016105">
    <property type="entry name" value="Pyr-dep_his/arg-deCO2ase_sand"/>
</dbReference>
<dbReference type="SFLD" id="SFLDS00055">
    <property type="entry name" value="Pyruvoyl-Dependent_Histidine/A"/>
    <property type="match status" value="1"/>
</dbReference>
<dbReference type="SFLD" id="SFLDG01170">
    <property type="entry name" value="Pyruvoyl-dependent_arginine_de"/>
    <property type="match status" value="1"/>
</dbReference>
<reference evidence="7" key="1">
    <citation type="journal article" date="2015" name="Proc. Natl. Acad. Sci. U.S.A.">
        <title>Networks of energetic and metabolic interactions define dynamics in microbial communities.</title>
        <authorList>
            <person name="Embree M."/>
            <person name="Liu J.K."/>
            <person name="Al-Bassam M.M."/>
            <person name="Zengler K."/>
        </authorList>
    </citation>
    <scope>NUCLEOTIDE SEQUENCE</scope>
</reference>
<evidence type="ECO:0000256" key="3">
    <source>
        <dbReference type="ARBA" id="ARBA00022793"/>
    </source>
</evidence>
<sequence>MESFVPKKIFFTKGVGTHKDELHSFERALRDAGIEKCNLVQVSSIFPPRCKMISKTHGLKQLTPGAITYCVMSRCCTNEPKRLMSASVGCAIPADKSSYGYISEHHAYGQNEKQAGDYAEDLAAAMLASTLGIDFDVDESWDEKKEIFKISGKIVRTLNVTQSTICKDNKFTTVIAVAVFIF</sequence>
<dbReference type="Gene3D" id="3.50.20.10">
    <property type="entry name" value="Pyruvoyl-Dependent Histidine Decarboxylase, subunit B"/>
    <property type="match status" value="1"/>
</dbReference>
<evidence type="ECO:0000313" key="7">
    <source>
        <dbReference type="EMBL" id="KUG21570.1"/>
    </source>
</evidence>
<dbReference type="PANTHER" id="PTHR40438">
    <property type="entry name" value="PYRUVOYL-DEPENDENT ARGININE DECARBOXYLASE"/>
    <property type="match status" value="1"/>
</dbReference>
<dbReference type="GO" id="GO:0008792">
    <property type="term" value="F:arginine decarboxylase activity"/>
    <property type="evidence" value="ECO:0007669"/>
    <property type="project" value="UniProtKB-EC"/>
</dbReference>
<dbReference type="NCBIfam" id="TIGR00286">
    <property type="entry name" value="pyruvoyl-dependent arginine decarboxylase"/>
    <property type="match status" value="1"/>
</dbReference>
<dbReference type="HAMAP" id="MF_01404">
    <property type="entry name" value="PvlArgDC"/>
    <property type="match status" value="1"/>
</dbReference>
<dbReference type="PIRSF" id="PIRSF005216">
    <property type="entry name" value="Pyruvoyl-dep_arg_deCO2ase"/>
    <property type="match status" value="1"/>
</dbReference>
<comment type="catalytic activity">
    <reaction evidence="6">
        <text>L-arginine + H(+) = agmatine + CO2</text>
        <dbReference type="Rhea" id="RHEA:17641"/>
        <dbReference type="ChEBI" id="CHEBI:15378"/>
        <dbReference type="ChEBI" id="CHEBI:16526"/>
        <dbReference type="ChEBI" id="CHEBI:32682"/>
        <dbReference type="ChEBI" id="CHEBI:58145"/>
        <dbReference type="EC" id="4.1.1.19"/>
    </reaction>
</comment>
<evidence type="ECO:0000256" key="5">
    <source>
        <dbReference type="ARBA" id="ARBA00023317"/>
    </source>
</evidence>
<organism evidence="7">
    <name type="scientific">hydrocarbon metagenome</name>
    <dbReference type="NCBI Taxonomy" id="938273"/>
    <lineage>
        <taxon>unclassified sequences</taxon>
        <taxon>metagenomes</taxon>
        <taxon>ecological metagenomes</taxon>
    </lineage>
</organism>
<proteinExistence type="inferred from homology"/>
<name>A0A0W8FLI8_9ZZZZ</name>
<dbReference type="NCBIfam" id="NF009064">
    <property type="entry name" value="PRK12398.1"/>
    <property type="match status" value="1"/>
</dbReference>
<keyword evidence="3" id="KW-0210">Decarboxylase</keyword>
<evidence type="ECO:0000256" key="2">
    <source>
        <dbReference type="ARBA" id="ARBA00012426"/>
    </source>
</evidence>
<gene>
    <name evidence="7" type="ORF">ASZ90_008674</name>
</gene>
<keyword evidence="5" id="KW-0670">Pyruvate</keyword>
<keyword evidence="4 7" id="KW-0456">Lyase</keyword>
<comment type="caution">
    <text evidence="7">The sequence shown here is derived from an EMBL/GenBank/DDBJ whole genome shotgun (WGS) entry which is preliminary data.</text>
</comment>
<dbReference type="Pfam" id="PF01862">
    <property type="entry name" value="PvlArgDC"/>
    <property type="match status" value="1"/>
</dbReference>
<dbReference type="EC" id="4.1.1.19" evidence="2"/>
<dbReference type="InterPro" id="IPR002724">
    <property type="entry name" value="Pyruvoyl-dep_arg_deCO2ase"/>
</dbReference>
<dbReference type="InterPro" id="IPR016104">
    <property type="entry name" value="Pyr-dep_his/arg-deCO2ase"/>
</dbReference>
<comment type="cofactor">
    <cofactor evidence="1">
        <name>pyruvate</name>
        <dbReference type="ChEBI" id="CHEBI:15361"/>
    </cofactor>
</comment>
<dbReference type="GO" id="GO:0006527">
    <property type="term" value="P:L-arginine catabolic process"/>
    <property type="evidence" value="ECO:0007669"/>
    <property type="project" value="InterPro"/>
</dbReference>
<evidence type="ECO:0000256" key="4">
    <source>
        <dbReference type="ARBA" id="ARBA00023239"/>
    </source>
</evidence>
<dbReference type="AlphaFoldDB" id="A0A0W8FLI8"/>
<dbReference type="PANTHER" id="PTHR40438:SF1">
    <property type="entry name" value="PYRUVOYL-DEPENDENT ARGININE DECARBOXYLASE"/>
    <property type="match status" value="1"/>
</dbReference>
<dbReference type="EMBL" id="LNQE01001047">
    <property type="protein sequence ID" value="KUG21570.1"/>
    <property type="molecule type" value="Genomic_DNA"/>
</dbReference>
<protein>
    <recommendedName>
        <fullName evidence="2">arginine decarboxylase</fullName>
        <ecNumber evidence="2">4.1.1.19</ecNumber>
    </recommendedName>
</protein>
<dbReference type="SUPFAM" id="SSF56271">
    <property type="entry name" value="Pyruvoyl-dependent histidine and arginine decarboxylases"/>
    <property type="match status" value="1"/>
</dbReference>